<dbReference type="InterPro" id="IPR035986">
    <property type="entry name" value="PKD_dom_sf"/>
</dbReference>
<dbReference type="InterPro" id="IPR036374">
    <property type="entry name" value="OxRdtase_Mopterin-bd_sf"/>
</dbReference>
<dbReference type="AlphaFoldDB" id="B8GG29"/>
<dbReference type="InterPro" id="IPR000572">
    <property type="entry name" value="OxRdtase_Mopterin-bd_dom"/>
</dbReference>
<feature type="region of interest" description="Disordered" evidence="1">
    <location>
        <begin position="666"/>
        <end position="691"/>
    </location>
</feature>
<name>B8GG29_METPE</name>
<organism evidence="3 4">
    <name type="scientific">Methanosphaerula palustris (strain ATCC BAA-1556 / DSM 19958 / E1-9c)</name>
    <dbReference type="NCBI Taxonomy" id="521011"/>
    <lineage>
        <taxon>Archaea</taxon>
        <taxon>Methanobacteriati</taxon>
        <taxon>Methanobacteriota</taxon>
        <taxon>Stenosarchaea group</taxon>
        <taxon>Methanomicrobia</taxon>
        <taxon>Methanomicrobiales</taxon>
        <taxon>Methanoregulaceae</taxon>
        <taxon>Methanosphaerula</taxon>
    </lineage>
</organism>
<dbReference type="KEGG" id="mpl:Mpal_0739"/>
<proteinExistence type="predicted"/>
<evidence type="ECO:0000256" key="1">
    <source>
        <dbReference type="SAM" id="MobiDB-lite"/>
    </source>
</evidence>
<reference evidence="3 4" key="1">
    <citation type="journal article" date="2015" name="Genome Announc.">
        <title>Complete Genome Sequence of Methanosphaerula palustris E1-9CT, a Hydrogenotrophic Methanogen Isolated from a Minerotrophic Fen Peatland.</title>
        <authorList>
            <person name="Cadillo-Quiroz H."/>
            <person name="Browne P."/>
            <person name="Kyrpides N."/>
            <person name="Woyke T."/>
            <person name="Goodwin L."/>
            <person name="Detter C."/>
            <person name="Yavitt J.B."/>
            <person name="Zinder S.H."/>
        </authorList>
    </citation>
    <scope>NUCLEOTIDE SEQUENCE [LARGE SCALE GENOMIC DNA]</scope>
    <source>
        <strain evidence="4">ATCC BAA-1556 / DSM 19958 / E1-9c</strain>
    </source>
</reference>
<evidence type="ECO:0000313" key="4">
    <source>
        <dbReference type="Proteomes" id="UP000002457"/>
    </source>
</evidence>
<dbReference type="HOGENOM" id="CLU_327802_0_0_2"/>
<dbReference type="SUPFAM" id="SSF56524">
    <property type="entry name" value="Oxidoreductase molybdopterin-binding domain"/>
    <property type="match status" value="1"/>
</dbReference>
<dbReference type="SMART" id="SM00089">
    <property type="entry name" value="PKD"/>
    <property type="match status" value="1"/>
</dbReference>
<dbReference type="eggNOG" id="arCOG02510">
    <property type="taxonomic scope" value="Archaea"/>
</dbReference>
<dbReference type="CDD" id="cd00146">
    <property type="entry name" value="PKD"/>
    <property type="match status" value="1"/>
</dbReference>
<dbReference type="SUPFAM" id="SSF49299">
    <property type="entry name" value="PKD domain"/>
    <property type="match status" value="2"/>
</dbReference>
<dbReference type="InterPro" id="IPR013783">
    <property type="entry name" value="Ig-like_fold"/>
</dbReference>
<dbReference type="eggNOG" id="arCOG00266">
    <property type="taxonomic scope" value="Archaea"/>
</dbReference>
<protein>
    <submittedName>
        <fullName evidence="3">PKD domain containing protein</fullName>
    </submittedName>
</protein>
<dbReference type="Pfam" id="PF00174">
    <property type="entry name" value="Oxidored_molyb"/>
    <property type="match status" value="1"/>
</dbReference>
<dbReference type="InterPro" id="IPR022409">
    <property type="entry name" value="PKD/Chitinase_dom"/>
</dbReference>
<evidence type="ECO:0000313" key="3">
    <source>
        <dbReference type="EMBL" id="ACL16103.1"/>
    </source>
</evidence>
<dbReference type="Pfam" id="PF18911">
    <property type="entry name" value="PKD_4"/>
    <property type="match status" value="1"/>
</dbReference>
<dbReference type="GeneID" id="70316811"/>
<feature type="compositionally biased region" description="Low complexity" evidence="1">
    <location>
        <begin position="668"/>
        <end position="680"/>
    </location>
</feature>
<dbReference type="PROSITE" id="PS50093">
    <property type="entry name" value="PKD"/>
    <property type="match status" value="1"/>
</dbReference>
<dbReference type="EMBL" id="CP001338">
    <property type="protein sequence ID" value="ACL16103.1"/>
    <property type="molecule type" value="Genomic_DNA"/>
</dbReference>
<gene>
    <name evidence="3" type="ordered locus">Mpal_0739</name>
</gene>
<dbReference type="Proteomes" id="UP000002457">
    <property type="component" value="Chromosome"/>
</dbReference>
<keyword evidence="4" id="KW-1185">Reference proteome</keyword>
<feature type="compositionally biased region" description="Low complexity" evidence="1">
    <location>
        <begin position="772"/>
        <end position="790"/>
    </location>
</feature>
<dbReference type="STRING" id="521011.Mpal_0739"/>
<feature type="domain" description="PKD" evidence="2">
    <location>
        <begin position="709"/>
        <end position="770"/>
    </location>
</feature>
<sequence precursor="true">MRSTYALLLLVLVLVLAAPVAAAQTTDVQVIHYAGDGTTVANQETVNVSWMESNLPVFGDGATPYLLQGPMLNITNYSDPAKWNPAEDTNIDKVDEMIKGTKLVDLCNLVGGMHPGDEVKIIASDGFTKTFPYENVYNPQARQGPMVLAWWTARQGYDYSDGIRLFFGADTSTNPWGLHVYGNQDMKNTLDEKYWAWYGGTDALPNAAQLSNKWIAKVEIVPTSSSNWTNATTVTPTPTATLNWTNTTTVTPTPTATQTSGPVVLFDGNLTLTDGTFPGYAYNSGATHQVQNLTPHGALELASKAANFTYDATDKKWSTLGTFMLDNAGGFNYDNSAAKKAWAYRVNGVWKNDFSSSEGISTYRLNDGDLVEYYYGVNGGAFKDAEAVIRIRISIREPTTIFDGSVTLMNGTFPFYAYNSGTTHNVGNLTVQGALEATAEKGGFTYIATDKKWNDLGTVLLDGVSTYNKTQNLTWAYTQNGVVMNDFSANQGISVQQVKNGDNLVFYYGVKGASLDAATAVVRIRVFVANDVNFTLTLNGAQSATFSKADFEASGNRVEYTDISGTWSGIPLWRLVGLVDDGDPATFNDTLAAQNYQVKITGSDGFNQSLNSSLIARNNNCIVVDRLNGVPLDETGWPLRLVGPSIPSYLSVRMITTIDLIGLTPEKPTVTPTSPTLTPTPTVPPTIGDYPVPDFTLTTPSPMEIMIIDNTTNATSIRYDLGDGTSTAYRNFRYYYWAPGTYTITLTATNAVGTSVKTVSITVPATTPTVTATTTVPTPTPSVTPTEPVTGASFSGIPQATSYGEAIKFTVTPAAGKTIRSTWWTFDRVNHYGTWNSRDINPTFFYPAKGTYTPLVKITYTDGSTDTVELANYITVQ</sequence>
<dbReference type="Gene3D" id="3.90.420.10">
    <property type="entry name" value="Oxidoreductase, molybdopterin-binding domain"/>
    <property type="match status" value="1"/>
</dbReference>
<dbReference type="Gene3D" id="2.60.40.10">
    <property type="entry name" value="Immunoglobulins"/>
    <property type="match status" value="1"/>
</dbReference>
<dbReference type="RefSeq" id="WP_012617422.1">
    <property type="nucleotide sequence ID" value="NC_011832.1"/>
</dbReference>
<dbReference type="InterPro" id="IPR000601">
    <property type="entry name" value="PKD_dom"/>
</dbReference>
<accession>B8GG29</accession>
<dbReference type="Gene3D" id="2.170.130.30">
    <property type="match status" value="1"/>
</dbReference>
<feature type="region of interest" description="Disordered" evidence="1">
    <location>
        <begin position="772"/>
        <end position="791"/>
    </location>
</feature>
<evidence type="ECO:0000259" key="2">
    <source>
        <dbReference type="PROSITE" id="PS50093"/>
    </source>
</evidence>